<evidence type="ECO:0000313" key="2">
    <source>
        <dbReference type="EMBL" id="AZE48863.1"/>
    </source>
</evidence>
<dbReference type="PANTHER" id="PTHR14859:SF15">
    <property type="entry name" value="ENDONUCLEASE_EXONUCLEASE_PHOSPHATASE DOMAIN-CONTAINING PROTEIN"/>
    <property type="match status" value="1"/>
</dbReference>
<dbReference type="InterPro" id="IPR005135">
    <property type="entry name" value="Endo/exonuclease/phosphatase"/>
</dbReference>
<gene>
    <name evidence="2" type="ORF">C4K04_3191</name>
</gene>
<evidence type="ECO:0000313" key="3">
    <source>
        <dbReference type="Proteomes" id="UP000268048"/>
    </source>
</evidence>
<accession>A0A3G7TP29</accession>
<keyword evidence="2" id="KW-0255">Endonuclease</keyword>
<dbReference type="Proteomes" id="UP000268048">
    <property type="component" value="Chromosome"/>
</dbReference>
<dbReference type="GO" id="GO:0004519">
    <property type="term" value="F:endonuclease activity"/>
    <property type="evidence" value="ECO:0007669"/>
    <property type="project" value="UniProtKB-KW"/>
</dbReference>
<dbReference type="GO" id="GO:0004527">
    <property type="term" value="F:exonuclease activity"/>
    <property type="evidence" value="ECO:0007669"/>
    <property type="project" value="UniProtKB-KW"/>
</dbReference>
<reference evidence="2 3" key="1">
    <citation type="submission" date="2018-03" db="EMBL/GenBank/DDBJ databases">
        <title>Diversity of phytobeneficial traits revealed by whole-genome analysis of worldwide-isolated phenazine-producing Pseudomonas spp.</title>
        <authorList>
            <person name="Biessy A."/>
            <person name="Novinscak A."/>
            <person name="Blom J."/>
            <person name="Leger G."/>
            <person name="Thomashow L.S."/>
            <person name="Cazorla F.M."/>
            <person name="Josic D."/>
            <person name="Filion M."/>
        </authorList>
    </citation>
    <scope>NUCLEOTIDE SEQUENCE [LARGE SCALE GENOMIC DNA]</scope>
    <source>
        <strain evidence="2 3">B25</strain>
    </source>
</reference>
<dbReference type="Pfam" id="PF03372">
    <property type="entry name" value="Exo_endo_phos"/>
    <property type="match status" value="1"/>
</dbReference>
<dbReference type="PANTHER" id="PTHR14859">
    <property type="entry name" value="CALCOFLUOR WHITE HYPERSENSITIVE PROTEIN PRECURSOR"/>
    <property type="match status" value="1"/>
</dbReference>
<dbReference type="AlphaFoldDB" id="A0A3G7TP29"/>
<evidence type="ECO:0000259" key="1">
    <source>
        <dbReference type="Pfam" id="PF03372"/>
    </source>
</evidence>
<organism evidence="2 3">
    <name type="scientific">Pseudomonas chlororaphis</name>
    <dbReference type="NCBI Taxonomy" id="587753"/>
    <lineage>
        <taxon>Bacteria</taxon>
        <taxon>Pseudomonadati</taxon>
        <taxon>Pseudomonadota</taxon>
        <taxon>Gammaproteobacteria</taxon>
        <taxon>Pseudomonadales</taxon>
        <taxon>Pseudomonadaceae</taxon>
        <taxon>Pseudomonas</taxon>
    </lineage>
</organism>
<keyword evidence="2" id="KW-0378">Hydrolase</keyword>
<keyword evidence="2" id="KW-0269">Exonuclease</keyword>
<sequence length="266" mass="30386">MSTDSTRRPVTSAAPDETPAIHRLRILTVNTHKGFTALNRRFILPELRDAVRSTQADLVFLQEVLGEHDRHANRYSNWPQQSQYEFLADSMWSDFAYGRNAVYPDGHHGNALLSKYPIRQYRNLDVSITGPERRGLLHCVLDVPGHAEVHAICVHLSLLESHRQLQLALLCQLLESLPDDAPVIIAGDFNDWQLHGNATLARRDDLHEAFERHHGRPAKTYPARWPLLRLDRIYLRNASSHAPKILGHKPWTHLSDHLPLAVEVHL</sequence>
<protein>
    <submittedName>
        <fullName evidence="2">Endonuclease/exonuclease/phosphatase family protein</fullName>
    </submittedName>
</protein>
<dbReference type="EMBL" id="CP027753">
    <property type="protein sequence ID" value="AZE48863.1"/>
    <property type="molecule type" value="Genomic_DNA"/>
</dbReference>
<dbReference type="GO" id="GO:0006506">
    <property type="term" value="P:GPI anchor biosynthetic process"/>
    <property type="evidence" value="ECO:0007669"/>
    <property type="project" value="TreeGrafter"/>
</dbReference>
<proteinExistence type="predicted"/>
<keyword evidence="2" id="KW-0540">Nuclease</keyword>
<dbReference type="Gene3D" id="3.60.10.10">
    <property type="entry name" value="Endonuclease/exonuclease/phosphatase"/>
    <property type="match status" value="1"/>
</dbReference>
<dbReference type="InterPro" id="IPR036691">
    <property type="entry name" value="Endo/exonu/phosph_ase_sf"/>
</dbReference>
<name>A0A3G7TP29_9PSED</name>
<feature type="domain" description="Endonuclease/exonuclease/phosphatase" evidence="1">
    <location>
        <begin position="47"/>
        <end position="257"/>
    </location>
</feature>
<dbReference type="GO" id="GO:0016020">
    <property type="term" value="C:membrane"/>
    <property type="evidence" value="ECO:0007669"/>
    <property type="project" value="GOC"/>
</dbReference>
<dbReference type="InterPro" id="IPR051916">
    <property type="entry name" value="GPI-anchor_lipid_remodeler"/>
</dbReference>
<dbReference type="RefSeq" id="WP_124320732.1">
    <property type="nucleotide sequence ID" value="NZ_CP027753.1"/>
</dbReference>
<dbReference type="SUPFAM" id="SSF56219">
    <property type="entry name" value="DNase I-like"/>
    <property type="match status" value="1"/>
</dbReference>